<gene>
    <name evidence="3" type="ORF">BIFLH664_01794</name>
    <name evidence="2" type="ORF">BIFLH665_01896</name>
</gene>
<evidence type="ECO:0000313" key="5">
    <source>
        <dbReference type="Proteomes" id="UP000494270"/>
    </source>
</evidence>
<evidence type="ECO:0000313" key="2">
    <source>
        <dbReference type="EMBL" id="VWQ28788.1"/>
    </source>
</evidence>
<feature type="transmembrane region" description="Helical" evidence="1">
    <location>
        <begin position="31"/>
        <end position="47"/>
    </location>
</feature>
<feature type="transmembrane region" description="Helical" evidence="1">
    <location>
        <begin position="6"/>
        <end position="24"/>
    </location>
</feature>
<keyword evidence="1" id="KW-0812">Transmembrane</keyword>
<dbReference type="Proteomes" id="UP000494179">
    <property type="component" value="Unassembled WGS sequence"/>
</dbReference>
<dbReference type="AlphaFoldDB" id="A0A8U0L5K6"/>
<protein>
    <submittedName>
        <fullName evidence="2">Uncharacterized protein</fullName>
    </submittedName>
</protein>
<dbReference type="EMBL" id="CABWKI010000029">
    <property type="protein sequence ID" value="VWQ37482.1"/>
    <property type="molecule type" value="Genomic_DNA"/>
</dbReference>
<evidence type="ECO:0000313" key="4">
    <source>
        <dbReference type="Proteomes" id="UP000494179"/>
    </source>
</evidence>
<organism evidence="2 5">
    <name type="scientific">Bifidobacterium longum subsp. infantis</name>
    <dbReference type="NCBI Taxonomy" id="1682"/>
    <lineage>
        <taxon>Bacteria</taxon>
        <taxon>Bacillati</taxon>
        <taxon>Actinomycetota</taxon>
        <taxon>Actinomycetes</taxon>
        <taxon>Bifidobacteriales</taxon>
        <taxon>Bifidobacteriaceae</taxon>
        <taxon>Bifidobacterium</taxon>
    </lineage>
</organism>
<keyword evidence="1" id="KW-1133">Transmembrane helix</keyword>
<dbReference type="EMBL" id="CABWKE010000031">
    <property type="protein sequence ID" value="VWQ28788.1"/>
    <property type="molecule type" value="Genomic_DNA"/>
</dbReference>
<comment type="caution">
    <text evidence="2">The sequence shown here is derived from an EMBL/GenBank/DDBJ whole genome shotgun (WGS) entry which is preliminary data.</text>
</comment>
<accession>A0A8U0L5K6</accession>
<evidence type="ECO:0000256" key="1">
    <source>
        <dbReference type="SAM" id="Phobius"/>
    </source>
</evidence>
<reference evidence="4 5" key="1">
    <citation type="submission" date="2019-10" db="EMBL/GenBank/DDBJ databases">
        <authorList>
            <consortium name="Melissa Lawson"/>
            <person name="O'neill I."/>
        </authorList>
    </citation>
    <scope>NUCLEOTIDE SEQUENCE [LARGE SCALE GENOMIC DNA]</scope>
    <source>
        <strain evidence="3">LH_664</strain>
        <strain evidence="2">LH_665</strain>
    </source>
</reference>
<sequence>MLFFHVGLATQIVMVVLFLLPLLAAARWRTALNFGVTYAVLTALGMLDPDALGLPWLHVVSALAVGVTMMLPCFITDSHGSTAWPTGTWYSTADISCRITRPMNSCPSPPGCVAAMGLRAFDLEPYRHRIAALASSPAAESGSTDNASLAIEWFAEDDTSLDTYEYAIDHVIEHGLESSPTFVLRTADPAAEDSPFRWLLAINPLPSRKAFAEGGLLSHLHFQYANDLHTLVATDEATGAETLRNPRWYAHHVRQRGNHRGPLRHHPCVAPLAVDLATYGGMTAPR</sequence>
<feature type="transmembrane region" description="Helical" evidence="1">
    <location>
        <begin position="53"/>
        <end position="75"/>
    </location>
</feature>
<keyword evidence="1" id="KW-0472">Membrane</keyword>
<name>A0A8U0L5K6_BIFLI</name>
<evidence type="ECO:0000313" key="3">
    <source>
        <dbReference type="EMBL" id="VWQ37482.1"/>
    </source>
</evidence>
<proteinExistence type="predicted"/>
<dbReference type="Proteomes" id="UP000494270">
    <property type="component" value="Unassembled WGS sequence"/>
</dbReference>